<keyword evidence="2" id="KW-1133">Transmembrane helix</keyword>
<gene>
    <name evidence="3" type="ORF">GCM10009863_11830</name>
</gene>
<accession>A0ABP6C5P8</accession>
<reference evidence="4" key="1">
    <citation type="journal article" date="2019" name="Int. J. Syst. Evol. Microbiol.">
        <title>The Global Catalogue of Microorganisms (GCM) 10K type strain sequencing project: providing services to taxonomists for standard genome sequencing and annotation.</title>
        <authorList>
            <consortium name="The Broad Institute Genomics Platform"/>
            <consortium name="The Broad Institute Genome Sequencing Center for Infectious Disease"/>
            <person name="Wu L."/>
            <person name="Ma J."/>
        </authorList>
    </citation>
    <scope>NUCLEOTIDE SEQUENCE [LARGE SCALE GENOMIC DNA]</scope>
    <source>
        <strain evidence="4">JCM 16373</strain>
    </source>
</reference>
<name>A0ABP6C5P8_9ACTN</name>
<evidence type="ECO:0000256" key="1">
    <source>
        <dbReference type="SAM" id="MobiDB-lite"/>
    </source>
</evidence>
<keyword evidence="4" id="KW-1185">Reference proteome</keyword>
<keyword evidence="2" id="KW-0472">Membrane</keyword>
<comment type="caution">
    <text evidence="3">The sequence shown here is derived from an EMBL/GenBank/DDBJ whole genome shotgun (WGS) entry which is preliminary data.</text>
</comment>
<feature type="transmembrane region" description="Helical" evidence="2">
    <location>
        <begin position="80"/>
        <end position="101"/>
    </location>
</feature>
<organism evidence="3 4">
    <name type="scientific">Streptomyces axinellae</name>
    <dbReference type="NCBI Taxonomy" id="552788"/>
    <lineage>
        <taxon>Bacteria</taxon>
        <taxon>Bacillati</taxon>
        <taxon>Actinomycetota</taxon>
        <taxon>Actinomycetes</taxon>
        <taxon>Kitasatosporales</taxon>
        <taxon>Streptomycetaceae</taxon>
        <taxon>Streptomyces</taxon>
    </lineage>
</organism>
<feature type="region of interest" description="Disordered" evidence="1">
    <location>
        <begin position="1"/>
        <end position="33"/>
    </location>
</feature>
<dbReference type="EMBL" id="BAAARJ010000003">
    <property type="protein sequence ID" value="GAA2600112.1"/>
    <property type="molecule type" value="Genomic_DNA"/>
</dbReference>
<dbReference type="Proteomes" id="UP001501447">
    <property type="component" value="Unassembled WGS sequence"/>
</dbReference>
<keyword evidence="2" id="KW-0812">Transmembrane</keyword>
<proteinExistence type="predicted"/>
<protein>
    <recommendedName>
        <fullName evidence="5">ATP-binding protein</fullName>
    </recommendedName>
</protein>
<evidence type="ECO:0008006" key="5">
    <source>
        <dbReference type="Google" id="ProtNLM"/>
    </source>
</evidence>
<evidence type="ECO:0000256" key="2">
    <source>
        <dbReference type="SAM" id="Phobius"/>
    </source>
</evidence>
<sequence length="112" mass="11182">MTTAYAPPAAQGPGVAHARPAPEPMKTPKPRRRGVLGRALGDVLLALVRPRGSRAIVLGVLAAVAGICGGVRTVQEGGPVREAVLLLLIGVAGTGYACAAVRDAARGVGRGS</sequence>
<feature type="transmembrane region" description="Helical" evidence="2">
    <location>
        <begin position="55"/>
        <end position="74"/>
    </location>
</feature>
<evidence type="ECO:0000313" key="3">
    <source>
        <dbReference type="EMBL" id="GAA2600112.1"/>
    </source>
</evidence>
<evidence type="ECO:0000313" key="4">
    <source>
        <dbReference type="Proteomes" id="UP001501447"/>
    </source>
</evidence>